<evidence type="ECO:0000313" key="1">
    <source>
        <dbReference type="EMBL" id="MFC6792626.1"/>
    </source>
</evidence>
<dbReference type="EMBL" id="JBHSWN010000001">
    <property type="protein sequence ID" value="MFC6792626.1"/>
    <property type="molecule type" value="Genomic_DNA"/>
</dbReference>
<proteinExistence type="predicted"/>
<comment type="caution">
    <text evidence="1">The sequence shown here is derived from an EMBL/GenBank/DDBJ whole genome shotgun (WGS) entry which is preliminary data.</text>
</comment>
<keyword evidence="2" id="KW-1185">Reference proteome</keyword>
<reference evidence="2" key="1">
    <citation type="journal article" date="2019" name="Int. J. Syst. Evol. Microbiol.">
        <title>The Global Catalogue of Microorganisms (GCM) 10K type strain sequencing project: providing services to taxonomists for standard genome sequencing and annotation.</title>
        <authorList>
            <consortium name="The Broad Institute Genomics Platform"/>
            <consortium name="The Broad Institute Genome Sequencing Center for Infectious Disease"/>
            <person name="Wu L."/>
            <person name="Ma J."/>
        </authorList>
    </citation>
    <scope>NUCLEOTIDE SEQUENCE [LARGE SCALE GENOMIC DNA]</scope>
    <source>
        <strain evidence="2">CCUG 48316</strain>
    </source>
</reference>
<gene>
    <name evidence="1" type="ORF">ACFQE0_25575</name>
</gene>
<accession>A0ABW2BTG4</accession>
<dbReference type="RefSeq" id="WP_378974726.1">
    <property type="nucleotide sequence ID" value="NZ_JBHSWN010000001.1"/>
</dbReference>
<sequence length="74" mass="7848">MLAYRAFPALVSTGPAPERQRPPILVSIGPALDTAFGLEHPVLFPDEIASLVAKLCTILDATAPAEDFLFLEAA</sequence>
<evidence type="ECO:0000313" key="2">
    <source>
        <dbReference type="Proteomes" id="UP001596292"/>
    </source>
</evidence>
<organism evidence="1 2">
    <name type="scientific">Methylobacterium komagatae</name>
    <dbReference type="NCBI Taxonomy" id="374425"/>
    <lineage>
        <taxon>Bacteria</taxon>
        <taxon>Pseudomonadati</taxon>
        <taxon>Pseudomonadota</taxon>
        <taxon>Alphaproteobacteria</taxon>
        <taxon>Hyphomicrobiales</taxon>
        <taxon>Methylobacteriaceae</taxon>
        <taxon>Methylobacterium</taxon>
    </lineage>
</organism>
<protein>
    <submittedName>
        <fullName evidence="1">Uncharacterized protein</fullName>
    </submittedName>
</protein>
<name>A0ABW2BTG4_9HYPH</name>
<dbReference type="Proteomes" id="UP001596292">
    <property type="component" value="Unassembled WGS sequence"/>
</dbReference>